<dbReference type="EMBL" id="HBIZ01037612">
    <property type="protein sequence ID" value="CAE0771385.1"/>
    <property type="molecule type" value="Transcribed_RNA"/>
</dbReference>
<proteinExistence type="predicted"/>
<dbReference type="AlphaFoldDB" id="A0A7S4BN81"/>
<protein>
    <submittedName>
        <fullName evidence="3">Uncharacterized protein</fullName>
    </submittedName>
</protein>
<reference evidence="3" key="1">
    <citation type="submission" date="2021-01" db="EMBL/GenBank/DDBJ databases">
        <authorList>
            <person name="Corre E."/>
            <person name="Pelletier E."/>
            <person name="Niang G."/>
            <person name="Scheremetjew M."/>
            <person name="Finn R."/>
            <person name="Kale V."/>
            <person name="Holt S."/>
            <person name="Cochrane G."/>
            <person name="Meng A."/>
            <person name="Brown T."/>
            <person name="Cohen L."/>
        </authorList>
    </citation>
    <scope>NUCLEOTIDE SEQUENCE</scope>
    <source>
        <strain evidence="3">CCMP645</strain>
    </source>
</reference>
<feature type="transmembrane region" description="Helical" evidence="2">
    <location>
        <begin position="245"/>
        <end position="270"/>
    </location>
</feature>
<keyword evidence="2" id="KW-0472">Membrane</keyword>
<evidence type="ECO:0000256" key="1">
    <source>
        <dbReference type="SAM" id="MobiDB-lite"/>
    </source>
</evidence>
<gene>
    <name evidence="3" type="ORF">PCAR00345_LOCUS23997</name>
</gene>
<evidence type="ECO:0000313" key="3">
    <source>
        <dbReference type="EMBL" id="CAE0771385.1"/>
    </source>
</evidence>
<keyword evidence="2" id="KW-0812">Transmembrane</keyword>
<name>A0A7S4BN81_CHRCT</name>
<sequence>MSPVDYNKWEKVNASSSDENSGDEGSRPQTSGGTVVLRKPGNKQPARPLLDSNKSDGQRRLDEIMYQRYLSLFEKHLKESDADRRSLLARFIAVQHKGHESSNIYRYSDITGLAAQRLSELMDKESISMLCELHKRMVNEAKSDELNSEARQLEIRPVFEAVNTLEAMRRHSPVNTLFEALCSPRASDGAMALYESYCRSEFGKRAMMRHIFGDEAYEEFEKGEAADRLAANANPTLFGADRDTVLLFFAVIGLVLMLIVIGYAVVTVVIKDRTVASSALRGGARAAAQAARKAQEAWTDPEF</sequence>
<feature type="region of interest" description="Disordered" evidence="1">
    <location>
        <begin position="1"/>
        <end position="56"/>
    </location>
</feature>
<keyword evidence="2" id="KW-1133">Transmembrane helix</keyword>
<evidence type="ECO:0000256" key="2">
    <source>
        <dbReference type="SAM" id="Phobius"/>
    </source>
</evidence>
<organism evidence="3">
    <name type="scientific">Chrysotila carterae</name>
    <name type="common">Marine alga</name>
    <name type="synonym">Syracosphaera carterae</name>
    <dbReference type="NCBI Taxonomy" id="13221"/>
    <lineage>
        <taxon>Eukaryota</taxon>
        <taxon>Haptista</taxon>
        <taxon>Haptophyta</taxon>
        <taxon>Prymnesiophyceae</taxon>
        <taxon>Isochrysidales</taxon>
        <taxon>Isochrysidaceae</taxon>
        <taxon>Chrysotila</taxon>
    </lineage>
</organism>
<accession>A0A7S4BN81</accession>